<organism evidence="2 3">
    <name type="scientific">Listeria aquatica</name>
    <dbReference type="NCBI Taxonomy" id="1494960"/>
    <lineage>
        <taxon>Bacteria</taxon>
        <taxon>Bacillati</taxon>
        <taxon>Bacillota</taxon>
        <taxon>Bacilli</taxon>
        <taxon>Bacillales</taxon>
        <taxon>Listeriaceae</taxon>
        <taxon>Listeria</taxon>
    </lineage>
</organism>
<dbReference type="RefSeq" id="WP_185374984.1">
    <property type="nucleotide sequence ID" value="NZ_JAARRM010000007.1"/>
</dbReference>
<feature type="region of interest" description="Disordered" evidence="1">
    <location>
        <begin position="32"/>
        <end position="53"/>
    </location>
</feature>
<dbReference type="Proteomes" id="UP000559885">
    <property type="component" value="Unassembled WGS sequence"/>
</dbReference>
<protein>
    <submittedName>
        <fullName evidence="2">Uncharacterized protein</fullName>
    </submittedName>
</protein>
<proteinExistence type="predicted"/>
<name>A0A841ZV56_9LIST</name>
<gene>
    <name evidence="2" type="ORF">HB912_12310</name>
</gene>
<evidence type="ECO:0000313" key="2">
    <source>
        <dbReference type="EMBL" id="MBC1522431.1"/>
    </source>
</evidence>
<sequence length="53" mass="6202">MDEPFYIISERNTKFGKIIEIGVDTSFDLQEHNKRMRETADQAKEDLARKDGN</sequence>
<dbReference type="EMBL" id="JAARRM010000007">
    <property type="protein sequence ID" value="MBC1522431.1"/>
    <property type="molecule type" value="Genomic_DNA"/>
</dbReference>
<comment type="caution">
    <text evidence="2">The sequence shown here is derived from an EMBL/GenBank/DDBJ whole genome shotgun (WGS) entry which is preliminary data.</text>
</comment>
<reference evidence="2 3" key="1">
    <citation type="submission" date="2020-03" db="EMBL/GenBank/DDBJ databases">
        <title>Soil Listeria distribution.</title>
        <authorList>
            <person name="Liao J."/>
            <person name="Wiedmann M."/>
        </authorList>
    </citation>
    <scope>NUCLEOTIDE SEQUENCE [LARGE SCALE GENOMIC DNA]</scope>
    <source>
        <strain evidence="2 3">FSL L7-1507</strain>
    </source>
</reference>
<evidence type="ECO:0000256" key="1">
    <source>
        <dbReference type="SAM" id="MobiDB-lite"/>
    </source>
</evidence>
<evidence type="ECO:0000313" key="3">
    <source>
        <dbReference type="Proteomes" id="UP000559885"/>
    </source>
</evidence>
<dbReference type="AlphaFoldDB" id="A0A841ZV56"/>
<accession>A0A841ZV56</accession>